<evidence type="ECO:0000256" key="2">
    <source>
        <dbReference type="ARBA" id="ARBA00012224"/>
    </source>
</evidence>
<comment type="cofactor">
    <cofactor evidence="1">
        <name>pyridoxal 5'-phosphate</name>
        <dbReference type="ChEBI" id="CHEBI:597326"/>
    </cofactor>
</comment>
<evidence type="ECO:0000256" key="3">
    <source>
        <dbReference type="ARBA" id="ARBA00022898"/>
    </source>
</evidence>
<dbReference type="GO" id="GO:0030170">
    <property type="term" value="F:pyridoxal phosphate binding"/>
    <property type="evidence" value="ECO:0007669"/>
    <property type="project" value="InterPro"/>
</dbReference>
<dbReference type="CDD" id="cd00609">
    <property type="entry name" value="AAT_like"/>
    <property type="match status" value="1"/>
</dbReference>
<dbReference type="NCBIfam" id="TIGR04350">
    <property type="entry name" value="C_S_lyase_PatB"/>
    <property type="match status" value="1"/>
</dbReference>
<dbReference type="OrthoDB" id="9802872at2"/>
<reference evidence="7 8" key="1">
    <citation type="submission" date="2019-01" db="EMBL/GenBank/DDBJ databases">
        <title>Ancylomarina salipaludis sp. nov., isolated from a salt marsh.</title>
        <authorList>
            <person name="Yoon J.-H."/>
        </authorList>
    </citation>
    <scope>NUCLEOTIDE SEQUENCE [LARGE SCALE GENOMIC DNA]</scope>
    <source>
        <strain evidence="7 8">SHSM-M15</strain>
    </source>
</reference>
<dbReference type="InterPro" id="IPR051798">
    <property type="entry name" value="Class-II_PLP-Dep_Aminotrans"/>
</dbReference>
<evidence type="ECO:0000313" key="7">
    <source>
        <dbReference type="EMBL" id="RXQ95938.1"/>
    </source>
</evidence>
<dbReference type="InterPro" id="IPR015422">
    <property type="entry name" value="PyrdxlP-dep_Trfase_small"/>
</dbReference>
<dbReference type="Pfam" id="PF00155">
    <property type="entry name" value="Aminotran_1_2"/>
    <property type="match status" value="1"/>
</dbReference>
<name>A0A4Q1JMW1_9BACT</name>
<comment type="similarity">
    <text evidence="5">Belongs to the class-II pyridoxal-phosphate-dependent aminotransferase family. MalY/PatB cystathionine beta-lyase subfamily.</text>
</comment>
<dbReference type="InterPro" id="IPR027619">
    <property type="entry name" value="C-S_lyase_PatB-like"/>
</dbReference>
<proteinExistence type="inferred from homology"/>
<dbReference type="PANTHER" id="PTHR43525">
    <property type="entry name" value="PROTEIN MALY"/>
    <property type="match status" value="1"/>
</dbReference>
<gene>
    <name evidence="7" type="ORF">EO244_06450</name>
</gene>
<evidence type="ECO:0000256" key="1">
    <source>
        <dbReference type="ARBA" id="ARBA00001933"/>
    </source>
</evidence>
<evidence type="ECO:0000313" key="8">
    <source>
        <dbReference type="Proteomes" id="UP000289703"/>
    </source>
</evidence>
<evidence type="ECO:0000259" key="6">
    <source>
        <dbReference type="Pfam" id="PF00155"/>
    </source>
</evidence>
<dbReference type="Proteomes" id="UP000289703">
    <property type="component" value="Unassembled WGS sequence"/>
</dbReference>
<dbReference type="InterPro" id="IPR004839">
    <property type="entry name" value="Aminotransferase_I/II_large"/>
</dbReference>
<comment type="caution">
    <text evidence="7">The sequence shown here is derived from an EMBL/GenBank/DDBJ whole genome shotgun (WGS) entry which is preliminary data.</text>
</comment>
<dbReference type="SUPFAM" id="SSF53383">
    <property type="entry name" value="PLP-dependent transferases"/>
    <property type="match status" value="1"/>
</dbReference>
<feature type="domain" description="Aminotransferase class I/classII large" evidence="6">
    <location>
        <begin position="33"/>
        <end position="381"/>
    </location>
</feature>
<dbReference type="PANTHER" id="PTHR43525:SF1">
    <property type="entry name" value="PROTEIN MALY"/>
    <property type="match status" value="1"/>
</dbReference>
<dbReference type="EMBL" id="SAXA01000004">
    <property type="protein sequence ID" value="RXQ95938.1"/>
    <property type="molecule type" value="Genomic_DNA"/>
</dbReference>
<keyword evidence="8" id="KW-1185">Reference proteome</keyword>
<dbReference type="GO" id="GO:0047804">
    <property type="term" value="F:cysteine-S-conjugate beta-lyase activity"/>
    <property type="evidence" value="ECO:0007669"/>
    <property type="project" value="UniProtKB-EC"/>
</dbReference>
<dbReference type="RefSeq" id="WP_129253832.1">
    <property type="nucleotide sequence ID" value="NZ_SAXA01000004.1"/>
</dbReference>
<sequence length="393" mass="44797">MQYNFDKIIDRKNTNSVKHDALQTFFGTDDILPLWVADMDFETPDFISDALKKRVEHPVYAYTYFSEDFYQSLINWMKKKHSHRIEPSWLKVTPGVLSGISIAIMALTNPGDKIIIQPPVYHPFFHLVKSNDRVLVQNELLFEDGNYRMDFEQLEDSIDQDTKMIIISNPHNPVGRVWTKDELKKLVDICEKNKILIIADEIHSDIVFAPHQYTPIASISSYAHNNSLSFVAPSKTFNIAGLGTSVAIIPHKKLRKQFIALASRLHLDSGNVFGTVAFEAAYTHGEEWLKQLLIYLKSNVELVKSYFAENLPAIKVVEPEGTYLLWLDFSALNLEDEKLYQILVDDAKVGLNKGLSFGLNGSNFMRLNIGSPQSVILEGLERMVSALKKYERV</sequence>
<dbReference type="AlphaFoldDB" id="A0A4Q1JMW1"/>
<keyword evidence="4 7" id="KW-0456">Lyase</keyword>
<protein>
    <recommendedName>
        <fullName evidence="2">cysteine-S-conjugate beta-lyase</fullName>
        <ecNumber evidence="2">4.4.1.13</ecNumber>
    </recommendedName>
</protein>
<accession>A0A4Q1JMW1</accession>
<dbReference type="InterPro" id="IPR015424">
    <property type="entry name" value="PyrdxlP-dep_Trfase"/>
</dbReference>
<organism evidence="7 8">
    <name type="scientific">Ancylomarina salipaludis</name>
    <dbReference type="NCBI Taxonomy" id="2501299"/>
    <lineage>
        <taxon>Bacteria</taxon>
        <taxon>Pseudomonadati</taxon>
        <taxon>Bacteroidota</taxon>
        <taxon>Bacteroidia</taxon>
        <taxon>Marinilabiliales</taxon>
        <taxon>Marinifilaceae</taxon>
        <taxon>Ancylomarina</taxon>
    </lineage>
</organism>
<dbReference type="Gene3D" id="3.40.640.10">
    <property type="entry name" value="Type I PLP-dependent aspartate aminotransferase-like (Major domain)"/>
    <property type="match status" value="1"/>
</dbReference>
<dbReference type="EC" id="4.4.1.13" evidence="2"/>
<keyword evidence="3" id="KW-0663">Pyridoxal phosphate</keyword>
<dbReference type="InterPro" id="IPR015421">
    <property type="entry name" value="PyrdxlP-dep_Trfase_major"/>
</dbReference>
<evidence type="ECO:0000256" key="4">
    <source>
        <dbReference type="ARBA" id="ARBA00023239"/>
    </source>
</evidence>
<dbReference type="Gene3D" id="3.90.1150.10">
    <property type="entry name" value="Aspartate Aminotransferase, domain 1"/>
    <property type="match status" value="1"/>
</dbReference>
<evidence type="ECO:0000256" key="5">
    <source>
        <dbReference type="ARBA" id="ARBA00037974"/>
    </source>
</evidence>